<dbReference type="EC" id="4.2.1.59" evidence="8"/>
<dbReference type="GO" id="GO:0005737">
    <property type="term" value="C:cytoplasm"/>
    <property type="evidence" value="ECO:0007669"/>
    <property type="project" value="UniProtKB-SubCell"/>
</dbReference>
<keyword evidence="5 8" id="KW-0443">Lipid metabolism</keyword>
<dbReference type="GO" id="GO:0006633">
    <property type="term" value="P:fatty acid biosynthetic process"/>
    <property type="evidence" value="ECO:0007669"/>
    <property type="project" value="UniProtKB-UniRule"/>
</dbReference>
<comment type="subcellular location">
    <subcellularLocation>
        <location evidence="1 8">Cytoplasm</location>
    </subcellularLocation>
</comment>
<comment type="catalytic activity">
    <reaction evidence="8">
        <text>a (3R)-hydroxyacyl-[ACP] = a (2E)-enoyl-[ACP] + H2O</text>
        <dbReference type="Rhea" id="RHEA:13097"/>
        <dbReference type="Rhea" id="RHEA-COMP:9925"/>
        <dbReference type="Rhea" id="RHEA-COMP:9945"/>
        <dbReference type="ChEBI" id="CHEBI:15377"/>
        <dbReference type="ChEBI" id="CHEBI:78784"/>
        <dbReference type="ChEBI" id="CHEBI:78827"/>
        <dbReference type="EC" id="4.2.1.59"/>
    </reaction>
</comment>
<evidence type="ECO:0000313" key="10">
    <source>
        <dbReference type="Proteomes" id="UP000469346"/>
    </source>
</evidence>
<dbReference type="CDD" id="cd01288">
    <property type="entry name" value="FabZ"/>
    <property type="match status" value="1"/>
</dbReference>
<keyword evidence="4 8" id="KW-0441">Lipid A biosynthesis</keyword>
<gene>
    <name evidence="8 9" type="primary">fabZ</name>
    <name evidence="9" type="ORF">G3N55_08010</name>
</gene>
<dbReference type="InterPro" id="IPR029069">
    <property type="entry name" value="HotDog_dom_sf"/>
</dbReference>
<dbReference type="NCBIfam" id="NF000582">
    <property type="entry name" value="PRK00006.1"/>
    <property type="match status" value="1"/>
</dbReference>
<dbReference type="AlphaFoldDB" id="A0A6N9TNF6"/>
<evidence type="ECO:0000256" key="3">
    <source>
        <dbReference type="ARBA" id="ARBA00022516"/>
    </source>
</evidence>
<dbReference type="Pfam" id="PF07977">
    <property type="entry name" value="FabA"/>
    <property type="match status" value="1"/>
</dbReference>
<name>A0A6N9TNF6_DISTH</name>
<dbReference type="Gene3D" id="3.10.129.10">
    <property type="entry name" value="Hotdog Thioesterase"/>
    <property type="match status" value="1"/>
</dbReference>
<dbReference type="Proteomes" id="UP000469346">
    <property type="component" value="Unassembled WGS sequence"/>
</dbReference>
<dbReference type="EMBL" id="JAAGRR010000085">
    <property type="protein sequence ID" value="NDY42785.1"/>
    <property type="molecule type" value="Genomic_DNA"/>
</dbReference>
<evidence type="ECO:0000256" key="1">
    <source>
        <dbReference type="ARBA" id="ARBA00004496"/>
    </source>
</evidence>
<evidence type="ECO:0000256" key="6">
    <source>
        <dbReference type="ARBA" id="ARBA00023239"/>
    </source>
</evidence>
<proteinExistence type="inferred from homology"/>
<evidence type="ECO:0000256" key="4">
    <source>
        <dbReference type="ARBA" id="ARBA00022556"/>
    </source>
</evidence>
<dbReference type="NCBIfam" id="TIGR01750">
    <property type="entry name" value="fabZ"/>
    <property type="match status" value="1"/>
</dbReference>
<comment type="function">
    <text evidence="7 8">Involved in unsaturated fatty acids biosynthesis. Catalyzes the dehydration of short chain beta-hydroxyacyl-ACPs and long chain saturated and unsaturated beta-hydroxyacyl-ACPs.</text>
</comment>
<comment type="similarity">
    <text evidence="8">Belongs to the thioester dehydratase family. FabZ subfamily.</text>
</comment>
<sequence>MWKRTKGPEEPAITLEPHEVLEILPHRYPFLLVDRVTEVIPGESIRAVKNVTANEPFFQGHFPGNPIMPGVLILEALAQAGIIFAKKSDPEGLRDKLFVFAGMDEVRFRKPVFPGDQLVLEATLLKRKKLLWKMAAKASVDGKVAAEAVLMAAVQA</sequence>
<organism evidence="9 10">
    <name type="scientific">Dissulfurirhabdus thermomarina</name>
    <dbReference type="NCBI Taxonomy" id="1765737"/>
    <lineage>
        <taxon>Bacteria</taxon>
        <taxon>Deltaproteobacteria</taxon>
        <taxon>Dissulfurirhabdaceae</taxon>
        <taxon>Dissulfurirhabdus</taxon>
    </lineage>
</organism>
<dbReference type="GO" id="GO:0016020">
    <property type="term" value="C:membrane"/>
    <property type="evidence" value="ECO:0007669"/>
    <property type="project" value="GOC"/>
</dbReference>
<dbReference type="GO" id="GO:0019171">
    <property type="term" value="F:(3R)-hydroxyacyl-[acyl-carrier-protein] dehydratase activity"/>
    <property type="evidence" value="ECO:0007669"/>
    <property type="project" value="UniProtKB-EC"/>
</dbReference>
<dbReference type="HAMAP" id="MF_00406">
    <property type="entry name" value="FabZ"/>
    <property type="match status" value="1"/>
</dbReference>
<dbReference type="GO" id="GO:0009245">
    <property type="term" value="P:lipid A biosynthetic process"/>
    <property type="evidence" value="ECO:0007669"/>
    <property type="project" value="UniProtKB-UniRule"/>
</dbReference>
<evidence type="ECO:0000256" key="5">
    <source>
        <dbReference type="ARBA" id="ARBA00023098"/>
    </source>
</evidence>
<evidence type="ECO:0000256" key="8">
    <source>
        <dbReference type="HAMAP-Rule" id="MF_00406"/>
    </source>
</evidence>
<keyword evidence="3 8" id="KW-0444">Lipid biosynthesis</keyword>
<dbReference type="RefSeq" id="WP_163298915.1">
    <property type="nucleotide sequence ID" value="NZ_JAAGRR010000085.1"/>
</dbReference>
<evidence type="ECO:0000313" key="9">
    <source>
        <dbReference type="EMBL" id="NDY42785.1"/>
    </source>
</evidence>
<keyword evidence="2 8" id="KW-0963">Cytoplasm</keyword>
<evidence type="ECO:0000256" key="2">
    <source>
        <dbReference type="ARBA" id="ARBA00022490"/>
    </source>
</evidence>
<evidence type="ECO:0000256" key="7">
    <source>
        <dbReference type="ARBA" id="ARBA00025049"/>
    </source>
</evidence>
<keyword evidence="6 8" id="KW-0456">Lyase</keyword>
<dbReference type="PANTHER" id="PTHR30272">
    <property type="entry name" value="3-HYDROXYACYL-[ACYL-CARRIER-PROTEIN] DEHYDRATASE"/>
    <property type="match status" value="1"/>
</dbReference>
<dbReference type="PANTHER" id="PTHR30272:SF1">
    <property type="entry name" value="3-HYDROXYACYL-[ACYL-CARRIER-PROTEIN] DEHYDRATASE"/>
    <property type="match status" value="1"/>
</dbReference>
<dbReference type="InterPro" id="IPR013114">
    <property type="entry name" value="FabA_FabZ"/>
</dbReference>
<feature type="active site" evidence="8">
    <location>
        <position position="61"/>
    </location>
</feature>
<comment type="caution">
    <text evidence="9">The sequence shown here is derived from an EMBL/GenBank/DDBJ whole genome shotgun (WGS) entry which is preliminary data.</text>
</comment>
<dbReference type="InterPro" id="IPR010084">
    <property type="entry name" value="FabZ"/>
</dbReference>
<reference evidence="9 10" key="1">
    <citation type="submission" date="2020-02" db="EMBL/GenBank/DDBJ databases">
        <title>Comparative genomics of sulfur disproportionating microorganisms.</title>
        <authorList>
            <person name="Ward L.M."/>
            <person name="Bertran E."/>
            <person name="Johnston D.T."/>
        </authorList>
    </citation>
    <scope>NUCLEOTIDE SEQUENCE [LARGE SCALE GENOMIC DNA]</scope>
    <source>
        <strain evidence="9 10">DSM 100025</strain>
    </source>
</reference>
<dbReference type="SUPFAM" id="SSF54637">
    <property type="entry name" value="Thioesterase/thiol ester dehydrase-isomerase"/>
    <property type="match status" value="1"/>
</dbReference>
<dbReference type="FunFam" id="3.10.129.10:FF:000001">
    <property type="entry name" value="3-hydroxyacyl-[acyl-carrier-protein] dehydratase FabZ"/>
    <property type="match status" value="1"/>
</dbReference>
<protein>
    <recommendedName>
        <fullName evidence="8">3-hydroxyacyl-[acyl-carrier-protein] dehydratase FabZ</fullName>
        <ecNumber evidence="8">4.2.1.59</ecNumber>
    </recommendedName>
    <alternativeName>
        <fullName evidence="8">(3R)-hydroxymyristoyl-[acyl-carrier-protein] dehydratase</fullName>
        <shortName evidence="8">(3R)-hydroxymyristoyl-ACP dehydrase</shortName>
    </alternativeName>
    <alternativeName>
        <fullName evidence="8">Beta-hydroxyacyl-ACP dehydratase</fullName>
    </alternativeName>
</protein>
<accession>A0A6N9TNF6</accession>
<keyword evidence="10" id="KW-1185">Reference proteome</keyword>